<dbReference type="RefSeq" id="WP_212697312.1">
    <property type="nucleotide sequence ID" value="NZ_CP058649.1"/>
</dbReference>
<proteinExistence type="predicted"/>
<keyword evidence="1" id="KW-1133">Transmembrane helix</keyword>
<evidence type="ECO:0000256" key="1">
    <source>
        <dbReference type="SAM" id="Phobius"/>
    </source>
</evidence>
<feature type="transmembrane region" description="Helical" evidence="1">
    <location>
        <begin position="59"/>
        <end position="77"/>
    </location>
</feature>
<keyword evidence="3" id="KW-1185">Reference proteome</keyword>
<dbReference type="EMBL" id="CP058649">
    <property type="protein sequence ID" value="QUI21842.1"/>
    <property type="molecule type" value="Genomic_DNA"/>
</dbReference>
<reference evidence="2" key="1">
    <citation type="submission" date="2020-07" db="EMBL/GenBank/DDBJ databases">
        <title>Vallitalea pronyensis genome.</title>
        <authorList>
            <person name="Postec A."/>
        </authorList>
    </citation>
    <scope>NUCLEOTIDE SEQUENCE</scope>
    <source>
        <strain evidence="2">FatNI3</strain>
    </source>
</reference>
<evidence type="ECO:0000313" key="3">
    <source>
        <dbReference type="Proteomes" id="UP000683246"/>
    </source>
</evidence>
<evidence type="ECO:0000313" key="2">
    <source>
        <dbReference type="EMBL" id="QUI21842.1"/>
    </source>
</evidence>
<protein>
    <submittedName>
        <fullName evidence="2">Uncharacterized protein</fullName>
    </submittedName>
</protein>
<sequence length="298" mass="34802">MNKNSDKSHYWLHDQVTDITFMSLYQKKGASNHSIVNRLYLNVPDTIQKELFAIAKSDHAIFLIMLTVMSYVLYYHTTYNDFIVCVPALKGDKKHTLLPVRTIVDPSKSFKDIILGNKRATEEAYAYTDDSIDDKLQLTYNKFLSNEITVSYKGIHNKIEVTYGNPSFLFYVSKENLKCAITYDASVNKHVLTLLWRMMKDCLIQFLNQPEIKIYQLDEYFKNHGYESHKLRRAITTHTYRHMEVIVAEKINQILASNHNKIDELFYQRITEELLQYVHNSIDLAVVLAKINEKLKGT</sequence>
<organism evidence="2 3">
    <name type="scientific">Vallitalea pronyensis</name>
    <dbReference type="NCBI Taxonomy" id="1348613"/>
    <lineage>
        <taxon>Bacteria</taxon>
        <taxon>Bacillati</taxon>
        <taxon>Bacillota</taxon>
        <taxon>Clostridia</taxon>
        <taxon>Lachnospirales</taxon>
        <taxon>Vallitaleaceae</taxon>
        <taxon>Vallitalea</taxon>
    </lineage>
</organism>
<dbReference type="KEGG" id="vpy:HZI73_05810"/>
<keyword evidence="1" id="KW-0812">Transmembrane</keyword>
<dbReference type="Proteomes" id="UP000683246">
    <property type="component" value="Chromosome"/>
</dbReference>
<name>A0A8J8MHD5_9FIRM</name>
<accession>A0A8J8MHD5</accession>
<dbReference type="AlphaFoldDB" id="A0A8J8MHD5"/>
<gene>
    <name evidence="2" type="ORF">HZI73_05810</name>
</gene>
<keyword evidence="1" id="KW-0472">Membrane</keyword>